<dbReference type="AlphaFoldDB" id="A0A448YI75"/>
<dbReference type="InterPro" id="IPR022683">
    <property type="entry name" value="Calpain_III"/>
</dbReference>
<dbReference type="InterPro" id="IPR038765">
    <property type="entry name" value="Papain-like_cys_pep_sf"/>
</dbReference>
<evidence type="ECO:0000256" key="4">
    <source>
        <dbReference type="ARBA" id="ARBA00022807"/>
    </source>
</evidence>
<dbReference type="InParanoid" id="A0A448YI75"/>
<evidence type="ECO:0000256" key="6">
    <source>
        <dbReference type="PROSITE-ProRule" id="PRU00239"/>
    </source>
</evidence>
<comment type="similarity">
    <text evidence="1">Belongs to the peptidase C2 family. PalB/RIM13 subfamily.</text>
</comment>
<dbReference type="SUPFAM" id="SSF49758">
    <property type="entry name" value="Calpain large subunit, middle domain (domain III)"/>
    <property type="match status" value="1"/>
</dbReference>
<dbReference type="PANTHER" id="PTHR46143:SF1">
    <property type="entry name" value="CALPAIN-7"/>
    <property type="match status" value="1"/>
</dbReference>
<dbReference type="FunCoup" id="A0A448YI75">
    <property type="interactions" value="26"/>
</dbReference>
<evidence type="ECO:0000259" key="7">
    <source>
        <dbReference type="PROSITE" id="PS50203"/>
    </source>
</evidence>
<feature type="domain" description="Calpain catalytic" evidence="7">
    <location>
        <begin position="1"/>
        <end position="103"/>
    </location>
</feature>
<dbReference type="PANTHER" id="PTHR46143">
    <property type="entry name" value="CALPAIN-7"/>
    <property type="match status" value="1"/>
</dbReference>
<dbReference type="STRING" id="13370.A0A448YI75"/>
<dbReference type="GO" id="GO:0004198">
    <property type="term" value="F:calcium-dependent cysteine-type endopeptidase activity"/>
    <property type="evidence" value="ECO:0007669"/>
    <property type="project" value="InterPro"/>
</dbReference>
<evidence type="ECO:0000256" key="5">
    <source>
        <dbReference type="ARBA" id="ARBA00042255"/>
    </source>
</evidence>
<dbReference type="SUPFAM" id="SSF54001">
    <property type="entry name" value="Cysteine proteinases"/>
    <property type="match status" value="1"/>
</dbReference>
<evidence type="ECO:0000313" key="9">
    <source>
        <dbReference type="Proteomes" id="UP000290900"/>
    </source>
</evidence>
<dbReference type="OrthoDB" id="167576at2759"/>
<evidence type="ECO:0000313" key="8">
    <source>
        <dbReference type="EMBL" id="VEU20662.1"/>
    </source>
</evidence>
<evidence type="ECO:0000256" key="3">
    <source>
        <dbReference type="ARBA" id="ARBA00022801"/>
    </source>
</evidence>
<dbReference type="InterPro" id="IPR001300">
    <property type="entry name" value="Peptidase_C2_calpain_cat"/>
</dbReference>
<proteinExistence type="inferred from homology"/>
<name>A0A448YI75_BRENA</name>
<dbReference type="Gene3D" id="2.60.120.380">
    <property type="match status" value="1"/>
</dbReference>
<dbReference type="PROSITE" id="PS50203">
    <property type="entry name" value="CALPAIN_CAT"/>
    <property type="match status" value="1"/>
</dbReference>
<organism evidence="8 9">
    <name type="scientific">Brettanomyces naardenensis</name>
    <name type="common">Yeast</name>
    <dbReference type="NCBI Taxonomy" id="13370"/>
    <lineage>
        <taxon>Eukaryota</taxon>
        <taxon>Fungi</taxon>
        <taxon>Dikarya</taxon>
        <taxon>Ascomycota</taxon>
        <taxon>Saccharomycotina</taxon>
        <taxon>Pichiomycetes</taxon>
        <taxon>Pichiales</taxon>
        <taxon>Pichiaceae</taxon>
        <taxon>Brettanomyces</taxon>
    </lineage>
</organism>
<keyword evidence="3" id="KW-0378">Hydrolase</keyword>
<dbReference type="InterPro" id="IPR022682">
    <property type="entry name" value="Calpain_domain_III"/>
</dbReference>
<evidence type="ECO:0000256" key="1">
    <source>
        <dbReference type="ARBA" id="ARBA00010193"/>
    </source>
</evidence>
<accession>A0A448YI75</accession>
<comment type="caution">
    <text evidence="6">Lacks conserved residue(s) required for the propagation of feature annotation.</text>
</comment>
<dbReference type="SMART" id="SM00720">
    <property type="entry name" value="calpain_III"/>
    <property type="match status" value="1"/>
</dbReference>
<keyword evidence="2" id="KW-0645">Protease</keyword>
<dbReference type="GO" id="GO:0006508">
    <property type="term" value="P:proteolysis"/>
    <property type="evidence" value="ECO:0007669"/>
    <property type="project" value="UniProtKB-KW"/>
</dbReference>
<dbReference type="InterPro" id="IPR036213">
    <property type="entry name" value="Calpain_III_sf"/>
</dbReference>
<evidence type="ECO:0000256" key="2">
    <source>
        <dbReference type="ARBA" id="ARBA00022670"/>
    </source>
</evidence>
<dbReference type="InterPro" id="IPR051297">
    <property type="entry name" value="PalB/RIM13"/>
</dbReference>
<dbReference type="Pfam" id="PF01067">
    <property type="entry name" value="Calpain_III"/>
    <property type="match status" value="1"/>
</dbReference>
<keyword evidence="4" id="KW-0788">Thiol protease</keyword>
<dbReference type="EMBL" id="CAACVR010000006">
    <property type="protein sequence ID" value="VEU20662.1"/>
    <property type="molecule type" value="Genomic_DNA"/>
</dbReference>
<keyword evidence="9" id="KW-1185">Reference proteome</keyword>
<reference evidence="8 9" key="1">
    <citation type="submission" date="2018-12" db="EMBL/GenBank/DDBJ databases">
        <authorList>
            <person name="Tiukova I."/>
            <person name="Dainat J."/>
        </authorList>
    </citation>
    <scope>NUCLEOTIDE SEQUENCE [LARGE SCALE GENOMIC DNA]</scope>
</reference>
<dbReference type="Proteomes" id="UP000290900">
    <property type="component" value="Unassembled WGS sequence"/>
</dbReference>
<protein>
    <recommendedName>
        <fullName evidence="5">Cysteine protease RIM13</fullName>
    </recommendedName>
</protein>
<gene>
    <name evidence="8" type="ORF">BRENAR_LOCUS1397</name>
</gene>
<sequence length="501" mass="56117">MEKAFLQVHGCTDISAFRGSNFGNDCHLLTSFLPEYIPIQELTRSLIDSIYQEFLSKNVLLGLAVGRLTDDEVVAFHLVPNHDYCITDITFSNDDYLFTIRNPSLATNPFQTLSLKDLYAMFQTFYVNWNSDRFAHGAKKTFVIPSTIGSSSYIDYPQFTIDGAPSSSIWILLEGHMGREGTGSVISSVLCYDTDHKLWTSDDSEFISSTPVNNPLFTLCKLSVPADGCLTAVLRLTDVTSSHFYTIHCYSQEPLSIHRSMNKLKHFKQLAGSWSIGESGGPWSEDTYWENPQYEITTEDTSPVSIGLFTSSSLHVSLNIFDNDFNDFNRVVGFKEKDLIQSEQYTDGLSLSRTTLQAGKKYVIVCSTYHVDDLGAFKLAVNSNSVFSLRPLLTGLGLFKKRIDGANVSRRGWETIARFLLKRRSRVAIKVTGKTNRVQLRGIQTGEVVYSAVSSRKTTFLGSQKETISDGEYEVQVTSEKDCTVDAEIWTDYIISSTDES</sequence>